<organism evidence="4 5">
    <name type="scientific">Branchiostoma belcheri</name>
    <name type="common">Amphioxus</name>
    <dbReference type="NCBI Taxonomy" id="7741"/>
    <lineage>
        <taxon>Eukaryota</taxon>
        <taxon>Metazoa</taxon>
        <taxon>Chordata</taxon>
        <taxon>Cephalochordata</taxon>
        <taxon>Leptocardii</taxon>
        <taxon>Amphioxiformes</taxon>
        <taxon>Branchiostomatidae</taxon>
        <taxon>Branchiostoma</taxon>
    </lineage>
</organism>
<dbReference type="PROSITE" id="PS50168">
    <property type="entry name" value="DED"/>
    <property type="match status" value="1"/>
</dbReference>
<protein>
    <submittedName>
        <fullName evidence="5">Uncharacterized protein LOC109486907</fullName>
    </submittedName>
</protein>
<dbReference type="PANTHER" id="PTHR48169">
    <property type="entry name" value="DED DOMAIN-CONTAINING PROTEIN"/>
    <property type="match status" value="1"/>
</dbReference>
<keyword evidence="4" id="KW-1185">Reference proteome</keyword>
<proteinExistence type="predicted"/>
<dbReference type="GO" id="GO:0042981">
    <property type="term" value="P:regulation of apoptotic process"/>
    <property type="evidence" value="ECO:0007669"/>
    <property type="project" value="InterPro"/>
</dbReference>
<evidence type="ECO:0000259" key="3">
    <source>
        <dbReference type="PROSITE" id="PS50168"/>
    </source>
</evidence>
<dbReference type="KEGG" id="bbel:109486907"/>
<dbReference type="Gene3D" id="1.10.533.10">
    <property type="entry name" value="Death Domain, Fas"/>
    <property type="match status" value="1"/>
</dbReference>
<dbReference type="RefSeq" id="XP_019646373.1">
    <property type="nucleotide sequence ID" value="XM_019790814.1"/>
</dbReference>
<name>A0A6P5A9T2_BRABE</name>
<feature type="region of interest" description="Disordered" evidence="2">
    <location>
        <begin position="224"/>
        <end position="256"/>
    </location>
</feature>
<evidence type="ECO:0000256" key="2">
    <source>
        <dbReference type="SAM" id="MobiDB-lite"/>
    </source>
</evidence>
<sequence>MPQGKTPLLPLIRDLANNISQQDLKKMKLGCTNHLSRKALNGIKTSRELFKTLVDKGYFNQNNVTFLKRVLRDAGKGDLVSYVEKYEEGRETLLPRDKVVELKVTGYEPITVQLAHPTSHLSTGTMEMVRGTLGNLLATATPTADVFYRSWAAVERRVEITFMVPNALARQLESEAANRRDCLALTGIMAVQRENCADTTLLLPPITAPPRAASVEVPHRLYPPVPPTSSLSGGAPQALPTIGPTRGPAAAQPHHS</sequence>
<gene>
    <name evidence="5" type="primary">LOC109486907</name>
</gene>
<dbReference type="SUPFAM" id="SSF47986">
    <property type="entry name" value="DEATH domain"/>
    <property type="match status" value="1"/>
</dbReference>
<evidence type="ECO:0000313" key="4">
    <source>
        <dbReference type="Proteomes" id="UP000515135"/>
    </source>
</evidence>
<dbReference type="AlphaFoldDB" id="A0A6P5A9T2"/>
<feature type="domain" description="DED" evidence="3">
    <location>
        <begin position="7"/>
        <end position="85"/>
    </location>
</feature>
<reference evidence="5" key="1">
    <citation type="submission" date="2025-08" db="UniProtKB">
        <authorList>
            <consortium name="RefSeq"/>
        </authorList>
    </citation>
    <scope>IDENTIFICATION</scope>
    <source>
        <tissue evidence="5">Gonad</tissue>
    </source>
</reference>
<dbReference type="GO" id="GO:0006915">
    <property type="term" value="P:apoptotic process"/>
    <property type="evidence" value="ECO:0007669"/>
    <property type="project" value="UniProtKB-KW"/>
</dbReference>
<evidence type="ECO:0000313" key="5">
    <source>
        <dbReference type="RefSeq" id="XP_019646373.1"/>
    </source>
</evidence>
<dbReference type="PANTHER" id="PTHR48169:SF7">
    <property type="entry name" value="CASPASE 10"/>
    <property type="match status" value="1"/>
</dbReference>
<accession>A0A6P5A9T2</accession>
<dbReference type="GeneID" id="109486907"/>
<dbReference type="Proteomes" id="UP000515135">
    <property type="component" value="Unplaced"/>
</dbReference>
<dbReference type="InterPro" id="IPR011029">
    <property type="entry name" value="DEATH-like_dom_sf"/>
</dbReference>
<dbReference type="Pfam" id="PF01335">
    <property type="entry name" value="DED"/>
    <property type="match status" value="1"/>
</dbReference>
<evidence type="ECO:0000256" key="1">
    <source>
        <dbReference type="ARBA" id="ARBA00022703"/>
    </source>
</evidence>
<keyword evidence="1" id="KW-0053">Apoptosis</keyword>
<dbReference type="OrthoDB" id="100767at2759"/>
<dbReference type="InterPro" id="IPR001875">
    <property type="entry name" value="DED_dom"/>
</dbReference>